<accession>A0ABW6F0Q1</accession>
<dbReference type="Proteomes" id="UP001598352">
    <property type="component" value="Unassembled WGS sequence"/>
</dbReference>
<dbReference type="EMBL" id="JBHXKZ010000008">
    <property type="protein sequence ID" value="MFD4823260.1"/>
    <property type="molecule type" value="Genomic_DNA"/>
</dbReference>
<dbReference type="RefSeq" id="WP_234453179.1">
    <property type="nucleotide sequence ID" value="NZ_JBEZFF010000001.1"/>
</dbReference>
<evidence type="ECO:0000313" key="2">
    <source>
        <dbReference type="EMBL" id="MFD4823260.1"/>
    </source>
</evidence>
<gene>
    <name evidence="2" type="ORF">ACFWOQ_11845</name>
</gene>
<keyword evidence="3" id="KW-1185">Reference proteome</keyword>
<evidence type="ECO:0000256" key="1">
    <source>
        <dbReference type="SAM" id="MobiDB-lite"/>
    </source>
</evidence>
<proteinExistence type="predicted"/>
<comment type="caution">
    <text evidence="2">The sequence shown here is derived from an EMBL/GenBank/DDBJ whole genome shotgun (WGS) entry which is preliminary data.</text>
</comment>
<evidence type="ECO:0000313" key="3">
    <source>
        <dbReference type="Proteomes" id="UP001598352"/>
    </source>
</evidence>
<organism evidence="2 3">
    <name type="scientific">Streptomyces rubiginosohelvolus</name>
    <dbReference type="NCBI Taxonomy" id="67362"/>
    <lineage>
        <taxon>Bacteria</taxon>
        <taxon>Bacillati</taxon>
        <taxon>Actinomycetota</taxon>
        <taxon>Actinomycetes</taxon>
        <taxon>Kitasatosporales</taxon>
        <taxon>Streptomycetaceae</taxon>
        <taxon>Streptomyces</taxon>
    </lineage>
</organism>
<reference evidence="2 3" key="1">
    <citation type="submission" date="2024-09" db="EMBL/GenBank/DDBJ databases">
        <title>The Natural Products Discovery Center: Release of the First 8490 Sequenced Strains for Exploring Actinobacteria Biosynthetic Diversity.</title>
        <authorList>
            <person name="Kalkreuter E."/>
            <person name="Kautsar S.A."/>
            <person name="Yang D."/>
            <person name="Bader C.D."/>
            <person name="Teijaro C.N."/>
            <person name="Fluegel L."/>
            <person name="Davis C.M."/>
            <person name="Simpson J.R."/>
            <person name="Lauterbach L."/>
            <person name="Steele A.D."/>
            <person name="Gui C."/>
            <person name="Meng S."/>
            <person name="Li G."/>
            <person name="Viehrig K."/>
            <person name="Ye F."/>
            <person name="Su P."/>
            <person name="Kiefer A.F."/>
            <person name="Nichols A."/>
            <person name="Cepeda A.J."/>
            <person name="Yan W."/>
            <person name="Fan B."/>
            <person name="Jiang Y."/>
            <person name="Adhikari A."/>
            <person name="Zheng C.-J."/>
            <person name="Schuster L."/>
            <person name="Cowan T.M."/>
            <person name="Smanski M.J."/>
            <person name="Chevrette M.G."/>
            <person name="De Carvalho L.P.S."/>
            <person name="Shen B."/>
        </authorList>
    </citation>
    <scope>NUCLEOTIDE SEQUENCE [LARGE SCALE GENOMIC DNA]</scope>
    <source>
        <strain evidence="2 3">NPDC058428</strain>
    </source>
</reference>
<feature type="compositionally biased region" description="Basic and acidic residues" evidence="1">
    <location>
        <begin position="104"/>
        <end position="138"/>
    </location>
</feature>
<name>A0ABW6F0Q1_9ACTN</name>
<protein>
    <submittedName>
        <fullName evidence="2">Uncharacterized protein</fullName>
    </submittedName>
</protein>
<feature type="region of interest" description="Disordered" evidence="1">
    <location>
        <begin position="90"/>
        <end position="138"/>
    </location>
</feature>
<sequence length="138" mass="14333">MSIGDEYDGRADSGGGTLVVISAQERLADVVAAAVEVAAETAEAGTYTAEVGRCLTSVVGKVGARIALDAEMRGFTSGWQEAVALMAPKAPASAQVFRMPGRASDGRGQDRPDHAGRPDGPDRLRRGDARRPGRPESP</sequence>